<dbReference type="Proteomes" id="UP001516400">
    <property type="component" value="Unassembled WGS sequence"/>
</dbReference>
<protein>
    <recommendedName>
        <fullName evidence="3">Maturase K</fullName>
    </recommendedName>
</protein>
<keyword evidence="2" id="KW-1185">Reference proteome</keyword>
<evidence type="ECO:0000313" key="1">
    <source>
        <dbReference type="EMBL" id="KAL3287187.1"/>
    </source>
</evidence>
<proteinExistence type="predicted"/>
<dbReference type="AlphaFoldDB" id="A0ABD2P914"/>
<name>A0ABD2P914_9CUCU</name>
<evidence type="ECO:0000313" key="2">
    <source>
        <dbReference type="Proteomes" id="UP001516400"/>
    </source>
</evidence>
<dbReference type="EMBL" id="JABFTP020000185">
    <property type="protein sequence ID" value="KAL3287187.1"/>
    <property type="molecule type" value="Genomic_DNA"/>
</dbReference>
<evidence type="ECO:0008006" key="3">
    <source>
        <dbReference type="Google" id="ProtNLM"/>
    </source>
</evidence>
<reference evidence="1 2" key="1">
    <citation type="journal article" date="2021" name="BMC Biol.">
        <title>Horizontally acquired antibacterial genes associated with adaptive radiation of ladybird beetles.</title>
        <authorList>
            <person name="Li H.S."/>
            <person name="Tang X.F."/>
            <person name="Huang Y.H."/>
            <person name="Xu Z.Y."/>
            <person name="Chen M.L."/>
            <person name="Du X.Y."/>
            <person name="Qiu B.Y."/>
            <person name="Chen P.T."/>
            <person name="Zhang W."/>
            <person name="Slipinski A."/>
            <person name="Escalona H.E."/>
            <person name="Waterhouse R.M."/>
            <person name="Zwick A."/>
            <person name="Pang H."/>
        </authorList>
    </citation>
    <scope>NUCLEOTIDE SEQUENCE [LARGE SCALE GENOMIC DNA]</scope>
    <source>
        <strain evidence="1">SYSU2018</strain>
    </source>
</reference>
<gene>
    <name evidence="1" type="ORF">HHI36_001664</name>
</gene>
<comment type="caution">
    <text evidence="1">The sequence shown here is derived from an EMBL/GenBank/DDBJ whole genome shotgun (WGS) entry which is preliminary data.</text>
</comment>
<organism evidence="1 2">
    <name type="scientific">Cryptolaemus montrouzieri</name>
    <dbReference type="NCBI Taxonomy" id="559131"/>
    <lineage>
        <taxon>Eukaryota</taxon>
        <taxon>Metazoa</taxon>
        <taxon>Ecdysozoa</taxon>
        <taxon>Arthropoda</taxon>
        <taxon>Hexapoda</taxon>
        <taxon>Insecta</taxon>
        <taxon>Pterygota</taxon>
        <taxon>Neoptera</taxon>
        <taxon>Endopterygota</taxon>
        <taxon>Coleoptera</taxon>
        <taxon>Polyphaga</taxon>
        <taxon>Cucujiformia</taxon>
        <taxon>Coccinelloidea</taxon>
        <taxon>Coccinellidae</taxon>
        <taxon>Scymninae</taxon>
        <taxon>Scymnini</taxon>
        <taxon>Cryptolaemus</taxon>
    </lineage>
</organism>
<accession>A0ABD2P914</accession>
<sequence>MVYFGEQLPFHVRHINIKLSLVELSKVCKSYRSRGLLRNYDFQSAINESEDEACQEFLILVPPSARQHILYLFRYWMLCYINILPSAAPKSKLIIGKVG</sequence>